<dbReference type="SUPFAM" id="SSF52402">
    <property type="entry name" value="Adenine nucleotide alpha hydrolases-like"/>
    <property type="match status" value="1"/>
</dbReference>
<evidence type="ECO:0000259" key="9">
    <source>
        <dbReference type="SMART" id="SM00977"/>
    </source>
</evidence>
<dbReference type="EC" id="6.3.4.19" evidence="8"/>
<dbReference type="GO" id="GO:0005524">
    <property type="term" value="F:ATP binding"/>
    <property type="evidence" value="ECO:0007669"/>
    <property type="project" value="UniProtKB-UniRule"/>
</dbReference>
<protein>
    <recommendedName>
        <fullName evidence="8">tRNA(Ile)-lysidine synthase</fullName>
        <ecNumber evidence="8">6.3.4.19</ecNumber>
    </recommendedName>
    <alternativeName>
        <fullName evidence="8">tRNA(Ile)-2-lysyl-cytidine synthase</fullName>
    </alternativeName>
    <alternativeName>
        <fullName evidence="8">tRNA(Ile)-lysidine synthetase</fullName>
    </alternativeName>
</protein>
<dbReference type="InterPro" id="IPR012796">
    <property type="entry name" value="Lysidine-tRNA-synth_C"/>
</dbReference>
<dbReference type="InterPro" id="IPR015262">
    <property type="entry name" value="tRNA_Ile_lys_synt_subst-bd"/>
</dbReference>
<reference evidence="10 11" key="1">
    <citation type="submission" date="2013-08" db="EMBL/GenBank/DDBJ databases">
        <authorList>
            <person name="Huang J."/>
            <person name="Wang G."/>
        </authorList>
    </citation>
    <scope>NUCLEOTIDE SEQUENCE [LARGE SCALE GENOMIC DNA]</scope>
    <source>
        <strain evidence="10 11">JSM 072002</strain>
    </source>
</reference>
<name>A0A0A5G0E9_9BACI</name>
<dbReference type="Pfam" id="PF09179">
    <property type="entry name" value="TilS"/>
    <property type="match status" value="1"/>
</dbReference>
<feature type="domain" description="Lysidine-tRNA(Ile) synthetase C-terminal" evidence="9">
    <location>
        <begin position="385"/>
        <end position="456"/>
    </location>
</feature>
<comment type="subcellular location">
    <subcellularLocation>
        <location evidence="1 8">Cytoplasm</location>
    </subcellularLocation>
</comment>
<feature type="binding site" evidence="8">
    <location>
        <begin position="30"/>
        <end position="35"/>
    </location>
    <ligand>
        <name>ATP</name>
        <dbReference type="ChEBI" id="CHEBI:30616"/>
    </ligand>
</feature>
<keyword evidence="11" id="KW-1185">Reference proteome</keyword>
<comment type="caution">
    <text evidence="10">The sequence shown here is derived from an EMBL/GenBank/DDBJ whole genome shotgun (WGS) entry which is preliminary data.</text>
</comment>
<keyword evidence="3 8" id="KW-0436">Ligase</keyword>
<dbReference type="eggNOG" id="COG0037">
    <property type="taxonomic scope" value="Bacteria"/>
</dbReference>
<evidence type="ECO:0000256" key="4">
    <source>
        <dbReference type="ARBA" id="ARBA00022694"/>
    </source>
</evidence>
<comment type="catalytic activity">
    <reaction evidence="7 8">
        <text>cytidine(34) in tRNA(Ile2) + L-lysine + ATP = lysidine(34) in tRNA(Ile2) + AMP + diphosphate + H(+)</text>
        <dbReference type="Rhea" id="RHEA:43744"/>
        <dbReference type="Rhea" id="RHEA-COMP:10625"/>
        <dbReference type="Rhea" id="RHEA-COMP:10670"/>
        <dbReference type="ChEBI" id="CHEBI:15378"/>
        <dbReference type="ChEBI" id="CHEBI:30616"/>
        <dbReference type="ChEBI" id="CHEBI:32551"/>
        <dbReference type="ChEBI" id="CHEBI:33019"/>
        <dbReference type="ChEBI" id="CHEBI:82748"/>
        <dbReference type="ChEBI" id="CHEBI:83665"/>
        <dbReference type="ChEBI" id="CHEBI:456215"/>
        <dbReference type="EC" id="6.3.4.19"/>
    </reaction>
</comment>
<accession>A0A0A5G0E9</accession>
<dbReference type="SUPFAM" id="SSF82829">
    <property type="entry name" value="MesJ substrate recognition domain-like"/>
    <property type="match status" value="1"/>
</dbReference>
<evidence type="ECO:0000256" key="2">
    <source>
        <dbReference type="ARBA" id="ARBA00022490"/>
    </source>
</evidence>
<evidence type="ECO:0000256" key="8">
    <source>
        <dbReference type="HAMAP-Rule" id="MF_01161"/>
    </source>
</evidence>
<dbReference type="PANTHER" id="PTHR43033">
    <property type="entry name" value="TRNA(ILE)-LYSIDINE SYNTHASE-RELATED"/>
    <property type="match status" value="1"/>
</dbReference>
<comment type="domain">
    <text evidence="8">The N-terminal region contains the highly conserved SGGXDS motif, predicted to be a P-loop motif involved in ATP binding.</text>
</comment>
<evidence type="ECO:0000256" key="1">
    <source>
        <dbReference type="ARBA" id="ARBA00004496"/>
    </source>
</evidence>
<dbReference type="Pfam" id="PF01171">
    <property type="entry name" value="ATP_bind_3"/>
    <property type="match status" value="1"/>
</dbReference>
<dbReference type="CDD" id="cd01992">
    <property type="entry name" value="TilS_N"/>
    <property type="match status" value="1"/>
</dbReference>
<dbReference type="SMART" id="SM00977">
    <property type="entry name" value="TilS_C"/>
    <property type="match status" value="1"/>
</dbReference>
<evidence type="ECO:0000313" key="11">
    <source>
        <dbReference type="Proteomes" id="UP000030401"/>
    </source>
</evidence>
<evidence type="ECO:0000256" key="3">
    <source>
        <dbReference type="ARBA" id="ARBA00022598"/>
    </source>
</evidence>
<proteinExistence type="inferred from homology"/>
<dbReference type="Gene3D" id="3.40.50.620">
    <property type="entry name" value="HUPs"/>
    <property type="match status" value="1"/>
</dbReference>
<dbReference type="Proteomes" id="UP000030401">
    <property type="component" value="Unassembled WGS sequence"/>
</dbReference>
<keyword evidence="5 8" id="KW-0547">Nucleotide-binding</keyword>
<sequence length="461" mass="53820">MERLFTLKVDQFAEKHELFKEHATMLVAVSGGPDSMALLHYLKSIQQQWQFRLIALTVDHSLRNESADDVKYVTSMCDEWGILCKAVKLDVPTYKEQYQVGTQVAARHMRYAYFEEQMKECGGDFLVLGHHGDDQVETVFMRLTRSVEPKQIKGMDVKRPFSYGEIIRPFLGVTKREIEQYCAQHAIQPRLDPSNQSSQYTRNAFRMEVLPFLKEQNEKIHEHIQQFSVYAKEDEDFLQQEANRLFQSSLFTKTYRHMEFDRLAFLSVSPSLQRRTFHLILNYLYDKLPNDLSYQHWEQFKHVLKSSSPHLSIDLPDELLVIRSYDHVAFTFEKEESVAYQFKLDVPGQVLLPDGSSLHAEIGVWQAERNHHHFICDLNQVSFPLYVRTREPGDKIALRGMVGRKKVKDLFIDHKIPKPKRDAWPIVTDHNGKLLWVVSIQKAGLEANKPGNWLHITYKPG</sequence>
<dbReference type="GO" id="GO:0006400">
    <property type="term" value="P:tRNA modification"/>
    <property type="evidence" value="ECO:0007669"/>
    <property type="project" value="UniProtKB-UniRule"/>
</dbReference>
<comment type="similarity">
    <text evidence="8">Belongs to the tRNA(Ile)-lysidine synthase family.</text>
</comment>
<evidence type="ECO:0000256" key="7">
    <source>
        <dbReference type="ARBA" id="ARBA00048539"/>
    </source>
</evidence>
<keyword evidence="2 8" id="KW-0963">Cytoplasm</keyword>
<dbReference type="SUPFAM" id="SSF56037">
    <property type="entry name" value="PheT/TilS domain"/>
    <property type="match status" value="1"/>
</dbReference>
<dbReference type="STRING" id="1385512.N784_09080"/>
<gene>
    <name evidence="8" type="primary">tilS</name>
    <name evidence="10" type="ORF">N784_09080</name>
</gene>
<keyword evidence="6 8" id="KW-0067">ATP-binding</keyword>
<dbReference type="PANTHER" id="PTHR43033:SF1">
    <property type="entry name" value="TRNA(ILE)-LYSIDINE SYNTHASE-RELATED"/>
    <property type="match status" value="1"/>
</dbReference>
<evidence type="ECO:0000313" key="10">
    <source>
        <dbReference type="EMBL" id="KGX85494.1"/>
    </source>
</evidence>
<evidence type="ECO:0000256" key="6">
    <source>
        <dbReference type="ARBA" id="ARBA00022840"/>
    </source>
</evidence>
<dbReference type="InterPro" id="IPR011063">
    <property type="entry name" value="TilS/TtcA_N"/>
</dbReference>
<dbReference type="HAMAP" id="MF_01161">
    <property type="entry name" value="tRNA_Ile_lys_synt"/>
    <property type="match status" value="1"/>
</dbReference>
<dbReference type="InterPro" id="IPR012795">
    <property type="entry name" value="tRNA_Ile_lys_synt_N"/>
</dbReference>
<dbReference type="InterPro" id="IPR012094">
    <property type="entry name" value="tRNA_Ile_lys_synt"/>
</dbReference>
<dbReference type="NCBIfam" id="TIGR02432">
    <property type="entry name" value="lysidine_TilS_N"/>
    <property type="match status" value="1"/>
</dbReference>
<organism evidence="10 11">
    <name type="scientific">Pontibacillus litoralis JSM 072002</name>
    <dbReference type="NCBI Taxonomy" id="1385512"/>
    <lineage>
        <taxon>Bacteria</taxon>
        <taxon>Bacillati</taxon>
        <taxon>Bacillota</taxon>
        <taxon>Bacilli</taxon>
        <taxon>Bacillales</taxon>
        <taxon>Bacillaceae</taxon>
        <taxon>Pontibacillus</taxon>
    </lineage>
</organism>
<dbReference type="Pfam" id="PF11734">
    <property type="entry name" value="TilS_C"/>
    <property type="match status" value="1"/>
</dbReference>
<dbReference type="AlphaFoldDB" id="A0A0A5G0E9"/>
<comment type="function">
    <text evidence="8">Ligates lysine onto the cytidine present at position 34 of the AUA codon-specific tRNA(Ile) that contains the anticodon CAU, in an ATP-dependent manner. Cytidine is converted to lysidine, thus changing the amino acid specificity of the tRNA from methionine to isoleucine.</text>
</comment>
<dbReference type="GO" id="GO:0005737">
    <property type="term" value="C:cytoplasm"/>
    <property type="evidence" value="ECO:0007669"/>
    <property type="project" value="UniProtKB-SubCell"/>
</dbReference>
<dbReference type="InterPro" id="IPR014729">
    <property type="entry name" value="Rossmann-like_a/b/a_fold"/>
</dbReference>
<dbReference type="NCBIfam" id="TIGR02433">
    <property type="entry name" value="lysidine_TilS_C"/>
    <property type="match status" value="1"/>
</dbReference>
<dbReference type="EMBL" id="AVPG01000022">
    <property type="protein sequence ID" value="KGX85494.1"/>
    <property type="molecule type" value="Genomic_DNA"/>
</dbReference>
<keyword evidence="4 8" id="KW-0819">tRNA processing</keyword>
<dbReference type="Gene3D" id="3.30.465.60">
    <property type="match status" value="1"/>
</dbReference>
<dbReference type="GO" id="GO:0032267">
    <property type="term" value="F:tRNA(Ile)-lysidine synthase activity"/>
    <property type="evidence" value="ECO:0007669"/>
    <property type="project" value="UniProtKB-EC"/>
</dbReference>
<evidence type="ECO:0000256" key="5">
    <source>
        <dbReference type="ARBA" id="ARBA00022741"/>
    </source>
</evidence>